<dbReference type="EMBL" id="AP018448">
    <property type="protein sequence ID" value="BBC30212.1"/>
    <property type="molecule type" value="Genomic_DNA"/>
</dbReference>
<feature type="compositionally biased region" description="Low complexity" evidence="1">
    <location>
        <begin position="251"/>
        <end position="262"/>
    </location>
</feature>
<organism evidence="2 3">
    <name type="scientific">Streptomyces graminofaciens</name>
    <dbReference type="NCBI Taxonomy" id="68212"/>
    <lineage>
        <taxon>Bacteria</taxon>
        <taxon>Bacillati</taxon>
        <taxon>Actinomycetota</taxon>
        <taxon>Actinomycetes</taxon>
        <taxon>Kitasatosporales</taxon>
        <taxon>Streptomycetaceae</taxon>
        <taxon>Streptomyces</taxon>
    </lineage>
</organism>
<evidence type="ECO:0000313" key="2">
    <source>
        <dbReference type="EMBL" id="BBC30212.1"/>
    </source>
</evidence>
<gene>
    <name evidence="2" type="ORF">SGFS_015060</name>
</gene>
<sequence length="268" mass="28596">MAATDPRTLEALGLALAPRDDPLSYPGAWPEESALLDGNRLLPLDRLVFEDRVPVLAVGSNACPAQLVHKMAEHGVACRIPMVRARVTGIEIGVSAHVSVVGYVSASPFHAPGVTRDLFVTWLDAAQLAVVDASEGIDSPTGPFDRAVLPAAEFRVELGPGEVLDGDVCVYVNRRGVLHNGDATPRPHPGERALLTELLTGSPELRELFGVTPDDFCARARGDRERCARGTRLFGEHKWTTASGLEPYVRSQQTGSPGTGSSLPPPLM</sequence>
<accession>A0ABM7F361</accession>
<dbReference type="Proteomes" id="UP001321542">
    <property type="component" value="Chromosome"/>
</dbReference>
<protein>
    <submittedName>
        <fullName evidence="2">Uncharacterized protein</fullName>
    </submittedName>
</protein>
<keyword evidence="3" id="KW-1185">Reference proteome</keyword>
<reference evidence="2 3" key="1">
    <citation type="journal article" date="2010" name="ChemBioChem">
        <title>Cloning and characterization of the biosynthetic gene cluster of 16-membered macrolide antibiotic FD-891: involvement of a dual functional cytochrome P450 monooxygenase catalyzing epoxidation and hydroxylation.</title>
        <authorList>
            <person name="Kudo F."/>
            <person name="Motegi A."/>
            <person name="Mizoue K."/>
            <person name="Eguchi T."/>
        </authorList>
    </citation>
    <scope>NUCLEOTIDE SEQUENCE [LARGE SCALE GENOMIC DNA]</scope>
    <source>
        <strain evidence="2 3">A-8890</strain>
    </source>
</reference>
<name>A0ABM7F361_9ACTN</name>
<feature type="region of interest" description="Disordered" evidence="1">
    <location>
        <begin position="244"/>
        <end position="268"/>
    </location>
</feature>
<dbReference type="RefSeq" id="WP_286248624.1">
    <property type="nucleotide sequence ID" value="NZ_AP018448.1"/>
</dbReference>
<evidence type="ECO:0000256" key="1">
    <source>
        <dbReference type="SAM" id="MobiDB-lite"/>
    </source>
</evidence>
<proteinExistence type="predicted"/>
<reference evidence="2 3" key="2">
    <citation type="journal article" date="2023" name="ChemBioChem">
        <title>Acyltransferase Domain Exchange between Two Independent Type I Polyketide Synthases in the Same Producer Strain of Macrolide Antibiotics.</title>
        <authorList>
            <person name="Kudo F."/>
            <person name="Kishikawa K."/>
            <person name="Tsuboi K."/>
            <person name="Kido T."/>
            <person name="Usui T."/>
            <person name="Hashimoto J."/>
            <person name="Shin-Ya K."/>
            <person name="Miyanaga A."/>
            <person name="Eguchi T."/>
        </authorList>
    </citation>
    <scope>NUCLEOTIDE SEQUENCE [LARGE SCALE GENOMIC DNA]</scope>
    <source>
        <strain evidence="2 3">A-8890</strain>
    </source>
</reference>
<evidence type="ECO:0000313" key="3">
    <source>
        <dbReference type="Proteomes" id="UP001321542"/>
    </source>
</evidence>